<accession>K3YBT9</accession>
<keyword evidence="3" id="KW-1185">Reference proteome</keyword>
<dbReference type="eggNOG" id="ENOG502R5RT">
    <property type="taxonomic scope" value="Eukaryota"/>
</dbReference>
<feature type="signal peptide" evidence="1">
    <location>
        <begin position="1"/>
        <end position="26"/>
    </location>
</feature>
<reference evidence="2" key="2">
    <citation type="submission" date="2018-08" db="UniProtKB">
        <authorList>
            <consortium name="EnsemblPlants"/>
        </authorList>
    </citation>
    <scope>IDENTIFICATION</scope>
    <source>
        <strain evidence="2">Yugu1</strain>
    </source>
</reference>
<name>K3YBT9_SETIT</name>
<dbReference type="HOGENOM" id="CLU_172257_0_0_1"/>
<dbReference type="InParanoid" id="K3YBT9"/>
<feature type="chain" id="PRO_5010126599" evidence="1">
    <location>
        <begin position="27"/>
        <end position="90"/>
    </location>
</feature>
<evidence type="ECO:0000256" key="1">
    <source>
        <dbReference type="SAM" id="SignalP"/>
    </source>
</evidence>
<sequence length="90" mass="9744">GNKKNMKTTIIVLAVIGLALFHSCPCIPNKVHGDEMYKKIHGQEMRKLTNIDGRAAQAGEDIHHVCPLGSYPCRAMIQSSQGSTQGFGGH</sequence>
<dbReference type="AlphaFoldDB" id="K3YBT9"/>
<dbReference type="Proteomes" id="UP000004995">
    <property type="component" value="Unassembled WGS sequence"/>
</dbReference>
<reference evidence="3" key="1">
    <citation type="journal article" date="2012" name="Nat. Biotechnol.">
        <title>Reference genome sequence of the model plant Setaria.</title>
        <authorList>
            <person name="Bennetzen J.L."/>
            <person name="Schmutz J."/>
            <person name="Wang H."/>
            <person name="Percifield R."/>
            <person name="Hawkins J."/>
            <person name="Pontaroli A.C."/>
            <person name="Estep M."/>
            <person name="Feng L."/>
            <person name="Vaughn J.N."/>
            <person name="Grimwood J."/>
            <person name="Jenkins J."/>
            <person name="Barry K."/>
            <person name="Lindquist E."/>
            <person name="Hellsten U."/>
            <person name="Deshpande S."/>
            <person name="Wang X."/>
            <person name="Wu X."/>
            <person name="Mitros T."/>
            <person name="Triplett J."/>
            <person name="Yang X."/>
            <person name="Ye C.Y."/>
            <person name="Mauro-Herrera M."/>
            <person name="Wang L."/>
            <person name="Li P."/>
            <person name="Sharma M."/>
            <person name="Sharma R."/>
            <person name="Ronald P.C."/>
            <person name="Panaud O."/>
            <person name="Kellogg E.A."/>
            <person name="Brutnell T.P."/>
            <person name="Doust A.N."/>
            <person name="Tuskan G.A."/>
            <person name="Rokhsar D."/>
            <person name="Devos K.M."/>
        </authorList>
    </citation>
    <scope>NUCLEOTIDE SEQUENCE [LARGE SCALE GENOMIC DNA]</scope>
    <source>
        <strain evidence="3">cv. Yugu1</strain>
    </source>
</reference>
<dbReference type="EMBL" id="AGNK02004198">
    <property type="status" value="NOT_ANNOTATED_CDS"/>
    <property type="molecule type" value="Genomic_DNA"/>
</dbReference>
<organism evidence="2 3">
    <name type="scientific">Setaria italica</name>
    <name type="common">Foxtail millet</name>
    <name type="synonym">Panicum italicum</name>
    <dbReference type="NCBI Taxonomy" id="4555"/>
    <lineage>
        <taxon>Eukaryota</taxon>
        <taxon>Viridiplantae</taxon>
        <taxon>Streptophyta</taxon>
        <taxon>Embryophyta</taxon>
        <taxon>Tracheophyta</taxon>
        <taxon>Spermatophyta</taxon>
        <taxon>Magnoliopsida</taxon>
        <taxon>Liliopsida</taxon>
        <taxon>Poales</taxon>
        <taxon>Poaceae</taxon>
        <taxon>PACMAD clade</taxon>
        <taxon>Panicoideae</taxon>
        <taxon>Panicodae</taxon>
        <taxon>Paniceae</taxon>
        <taxon>Cenchrinae</taxon>
        <taxon>Setaria</taxon>
    </lineage>
</organism>
<keyword evidence="1" id="KW-0732">Signal</keyword>
<dbReference type="Gramene" id="KQK96547">
    <property type="protein sequence ID" value="KQK96547"/>
    <property type="gene ID" value="SETIT_011683mg"/>
</dbReference>
<dbReference type="OMA" id="EIHHACP"/>
<evidence type="ECO:0000313" key="3">
    <source>
        <dbReference type="Proteomes" id="UP000004995"/>
    </source>
</evidence>
<evidence type="ECO:0000313" key="2">
    <source>
        <dbReference type="EnsemblPlants" id="KQK96547"/>
    </source>
</evidence>
<proteinExistence type="predicted"/>
<dbReference type="EnsemblPlants" id="KQK96547">
    <property type="protein sequence ID" value="KQK96547"/>
    <property type="gene ID" value="SETIT_011683mg"/>
</dbReference>
<protein>
    <submittedName>
        <fullName evidence="2">Uncharacterized protein</fullName>
    </submittedName>
</protein>